<evidence type="ECO:0000313" key="2">
    <source>
        <dbReference type="Proteomes" id="UP000198394"/>
    </source>
</evidence>
<dbReference type="EMBL" id="NDYL01000001">
    <property type="protein sequence ID" value="OXB94712.1"/>
    <property type="molecule type" value="Genomic_DNA"/>
</dbReference>
<protein>
    <submittedName>
        <fullName evidence="1">Uncharacterized protein</fullName>
    </submittedName>
</protein>
<accession>A0A226QT88</accession>
<dbReference type="AlphaFoldDB" id="A0A226QT88"/>
<gene>
    <name evidence="1" type="ORF">B9L23_07550</name>
</gene>
<evidence type="ECO:0000313" key="1">
    <source>
        <dbReference type="EMBL" id="OXB94712.1"/>
    </source>
</evidence>
<dbReference type="Proteomes" id="UP000198394">
    <property type="component" value="Unassembled WGS sequence"/>
</dbReference>
<proteinExistence type="predicted"/>
<reference evidence="1 2" key="1">
    <citation type="submission" date="2017-04" db="EMBL/GenBank/DDBJ databases">
        <title>The genome sequence of Parageobacillus galactosidasius DSM 18751.</title>
        <authorList>
            <person name="Ramaloko W.T."/>
            <person name="Koen N."/>
            <person name="Polliack S."/>
            <person name="Aliyu H."/>
            <person name="Lebre P."/>
            <person name="Mohr T."/>
            <person name="Oswald F."/>
            <person name="Zwick M."/>
            <person name="Neumann A."/>
            <person name="Syldatk C."/>
            <person name="Cowan D."/>
            <person name="De Maayer P."/>
        </authorList>
    </citation>
    <scope>NUCLEOTIDE SEQUENCE [LARGE SCALE GENOMIC DNA]</scope>
    <source>
        <strain evidence="1 2">DSM 18751</strain>
    </source>
</reference>
<sequence>MLLFSYYFDIEKTHLLNCGFQIRNIKAKQDGSKEVEFLAYIEETQNGYAEKRESITGVFTFPISSQEEHDIDFIRTRYESEKKWIFEIRNNKNPGEKVIIGLISKTANKNPLGLDIYHDEDNYKAELRANNLSQLEQSYVAPKLTQTVAYGDFNEPGYPYGFTSLTAKYDTTNKLFELSDFKQTFRDPIPPSSAFRIEMDIAPLSVTPKSGSHIFSLFIRNLGAICLLTDRIEYKKENDTNVLEAYFESYIDPSYFYNNGFKTNAKLIITGNENGEIKIQYGGLTIQGTYDSTKEISEMTLQSYEDQTSTEGSIKWIRYYLDNVKVTYTK</sequence>
<organism evidence="1 2">
    <name type="scientific">Parageobacillus galactosidasius</name>
    <dbReference type="NCBI Taxonomy" id="883812"/>
    <lineage>
        <taxon>Bacteria</taxon>
        <taxon>Bacillati</taxon>
        <taxon>Bacillota</taxon>
        <taxon>Bacilli</taxon>
        <taxon>Bacillales</taxon>
        <taxon>Anoxybacillaceae</taxon>
        <taxon>Parageobacillus</taxon>
    </lineage>
</organism>
<comment type="caution">
    <text evidence="1">The sequence shown here is derived from an EMBL/GenBank/DDBJ whole genome shotgun (WGS) entry which is preliminary data.</text>
</comment>
<name>A0A226QT88_9BACL</name>
<keyword evidence="2" id="KW-1185">Reference proteome</keyword>